<feature type="compositionally biased region" description="Low complexity" evidence="4">
    <location>
        <begin position="1109"/>
        <end position="1121"/>
    </location>
</feature>
<dbReference type="Pfam" id="PF00397">
    <property type="entry name" value="WW"/>
    <property type="match status" value="1"/>
</dbReference>
<feature type="domain" description="WW" evidence="6">
    <location>
        <begin position="1121"/>
        <end position="1155"/>
    </location>
</feature>
<proteinExistence type="predicted"/>
<dbReference type="Gene3D" id="3.30.200.20">
    <property type="entry name" value="Phosphorylase Kinase, domain 1"/>
    <property type="match status" value="2"/>
</dbReference>
<dbReference type="FunFam" id="1.10.510.10:FF:000439">
    <property type="entry name" value="Mitogen-activated protein kinase"/>
    <property type="match status" value="2"/>
</dbReference>
<gene>
    <name evidence="7" type="ORF">V7S43_014653</name>
</gene>
<dbReference type="InterPro" id="IPR000719">
    <property type="entry name" value="Prot_kinase_dom"/>
</dbReference>
<feature type="domain" description="Protein kinase" evidence="5">
    <location>
        <begin position="329"/>
        <end position="632"/>
    </location>
</feature>
<dbReference type="SUPFAM" id="SSF51045">
    <property type="entry name" value="WW domain"/>
    <property type="match status" value="2"/>
</dbReference>
<keyword evidence="1 3" id="KW-0547">Nucleotide-binding</keyword>
<dbReference type="EMBL" id="JBIMZQ010000041">
    <property type="protein sequence ID" value="KAL3660509.1"/>
    <property type="molecule type" value="Genomic_DNA"/>
</dbReference>
<dbReference type="Gene3D" id="2.20.70.10">
    <property type="match status" value="2"/>
</dbReference>
<feature type="domain" description="Protein kinase" evidence="5">
    <location>
        <begin position="1"/>
        <end position="232"/>
    </location>
</feature>
<dbReference type="InterPro" id="IPR001202">
    <property type="entry name" value="WW_dom"/>
</dbReference>
<feature type="compositionally biased region" description="Low complexity" evidence="4">
    <location>
        <begin position="922"/>
        <end position="932"/>
    </location>
</feature>
<dbReference type="Gene3D" id="1.10.510.10">
    <property type="entry name" value="Transferase(Phosphotransferase) domain 1"/>
    <property type="match status" value="2"/>
</dbReference>
<evidence type="ECO:0000256" key="3">
    <source>
        <dbReference type="PROSITE-ProRule" id="PRU10141"/>
    </source>
</evidence>
<feature type="region of interest" description="Disordered" evidence="4">
    <location>
        <begin position="680"/>
        <end position="1016"/>
    </location>
</feature>
<dbReference type="AlphaFoldDB" id="A0ABD3F2L8"/>
<dbReference type="CDD" id="cd00201">
    <property type="entry name" value="WW"/>
    <property type="match status" value="1"/>
</dbReference>
<feature type="compositionally biased region" description="Polar residues" evidence="4">
    <location>
        <begin position="876"/>
        <end position="893"/>
    </location>
</feature>
<evidence type="ECO:0000313" key="7">
    <source>
        <dbReference type="EMBL" id="KAL3660509.1"/>
    </source>
</evidence>
<dbReference type="SMART" id="SM00220">
    <property type="entry name" value="S_TKc"/>
    <property type="match status" value="2"/>
</dbReference>
<feature type="compositionally biased region" description="Polar residues" evidence="4">
    <location>
        <begin position="1187"/>
        <end position="1196"/>
    </location>
</feature>
<dbReference type="SUPFAM" id="SSF56112">
    <property type="entry name" value="Protein kinase-like (PK-like)"/>
    <property type="match status" value="2"/>
</dbReference>
<evidence type="ECO:0000256" key="1">
    <source>
        <dbReference type="ARBA" id="ARBA00022741"/>
    </source>
</evidence>
<feature type="compositionally biased region" description="Polar residues" evidence="4">
    <location>
        <begin position="950"/>
        <end position="964"/>
    </location>
</feature>
<evidence type="ECO:0000256" key="4">
    <source>
        <dbReference type="SAM" id="MobiDB-lite"/>
    </source>
</evidence>
<feature type="compositionally biased region" description="Polar residues" evidence="4">
    <location>
        <begin position="1094"/>
        <end position="1108"/>
    </location>
</feature>
<feature type="compositionally biased region" description="Low complexity" evidence="4">
    <location>
        <begin position="1082"/>
        <end position="1093"/>
    </location>
</feature>
<dbReference type="InterPro" id="IPR008271">
    <property type="entry name" value="Ser/Thr_kinase_AS"/>
</dbReference>
<dbReference type="PROSITE" id="PS00107">
    <property type="entry name" value="PROTEIN_KINASE_ATP"/>
    <property type="match status" value="1"/>
</dbReference>
<feature type="compositionally biased region" description="Basic and acidic residues" evidence="4">
    <location>
        <begin position="777"/>
        <end position="795"/>
    </location>
</feature>
<feature type="region of interest" description="Disordered" evidence="4">
    <location>
        <begin position="285"/>
        <end position="307"/>
    </location>
</feature>
<dbReference type="PANTHER" id="PTHR24055">
    <property type="entry name" value="MITOGEN-ACTIVATED PROTEIN KINASE"/>
    <property type="match status" value="1"/>
</dbReference>
<accession>A0ABD3F2L8</accession>
<sequence>MCKEKDELYMMMELADTDLHRLIQSSCPLTEGHIRVIMYQVLSGVKAMHDNGVLHRDLKPGNLLLNKDCELKITDFGLARMMPKKAQPGLEQASSDGVSMMTEYVVTRWYRPPELMLAPNGSYDGAVDMWSVGCILGELVSRKPLFPGTDFMDQLTRVFQVLPIPEPEDRGYVIEKDALKFLSSLPPPVLGALEAKLGDTASVQALDLLRRLLCFNPKERISADDALSHPFFEGVQEEWGEITPLHLAHSLEFAFEAQSLPLSTLKQYICDEVLAFADRAKNPLEPHEREPQANSKEPSNNDQPVLENDCPVGSGFTLKGCNFNVPAKYKPLQVLGEGSYGIVCAATDSETNKNVAIKKITPMAGDEWDAKHTLREIRLMRYFGKHPNIASLQNLSTCIEKDELYLMMDLVDTDLHRLIQSKTKLEEAHIAAIMYQLLCGAQTLHENGVLHRDLKPGNILVSKNCDVKITDFGLSRYIPHSARSASSPTEERRAIEKTQALMTEYVVTRWYRPPEIMLAPTGVYNEAVDMWSIGCIFGELLNRRPMFPGADFLDQLSRVFSVLPVPARDKRGYEVEGDALAFLESLPPCSPSAISRLFRRASPEAISLLRRLLCVNPARRISAKQALAHPYFKSIRAQLGEPPAFRVDKAFDFEFDYQEFPLAHLKTLIQSEVKLLQKYGLPPPIDEPVPVTTEEVDDYEEEEDAVPGTKEKVSTKDHVEELVQAKTETTKLPVPEDDSEMLQSKAETHEPETDEPISSDSEPDVKHSQQQDEESEAPPKQKTLESKQNNDDHKPQKAVKTGPDVPAITSVFSTAHRSSAISTRTTTSSSLARPKSAGTTSRRGLTTSTGATTSRSTGAITYRSQQDSRDDDELSSIASTSSNNRQHSNNGSDSVEHGGKWGHPRTSAMSSTASSRLHRSSGHSASTSSIHATNDRRSGIIKTAPIATRAGTSRVSNNQLSTRGGESIDRESVKSDALRGPERVSSTLTAATASSLRRQSSASTTVRTSSARKESLPDGWIRRTHSKSGREYFYDTLNKVASWKLPTKHQPLDNIFAGTSSSSTSSSSRLAYGHRQNIQVVSGTSSTSSSPSSALTPESCTSRGSAMLSSRRTGSSTSSSSNLPKEWARRTDPNTGRLFYVNLVTNRSYAKLPSSVTAAMLNLGREAVVSKRAAAEALNRKKATVPHSPQFSQMSWQRKRVPNTDD</sequence>
<feature type="domain" description="WW" evidence="6">
    <location>
        <begin position="1014"/>
        <end position="1048"/>
    </location>
</feature>
<dbReference type="PROSITE" id="PS50011">
    <property type="entry name" value="PROTEIN_KINASE_DOM"/>
    <property type="match status" value="2"/>
</dbReference>
<dbReference type="FunFam" id="2.20.70.10:FF:000174">
    <property type="entry name" value="Predicted protein"/>
    <property type="match status" value="1"/>
</dbReference>
<feature type="compositionally biased region" description="Acidic residues" evidence="4">
    <location>
        <begin position="694"/>
        <end position="705"/>
    </location>
</feature>
<feature type="compositionally biased region" description="Low complexity" evidence="4">
    <location>
        <begin position="905"/>
        <end position="915"/>
    </location>
</feature>
<organism evidence="7 8">
    <name type="scientific">Phytophthora oleae</name>
    <dbReference type="NCBI Taxonomy" id="2107226"/>
    <lineage>
        <taxon>Eukaryota</taxon>
        <taxon>Sar</taxon>
        <taxon>Stramenopiles</taxon>
        <taxon>Oomycota</taxon>
        <taxon>Peronosporomycetes</taxon>
        <taxon>Peronosporales</taxon>
        <taxon>Peronosporaceae</taxon>
        <taxon>Phytophthora</taxon>
    </lineage>
</organism>
<protein>
    <recommendedName>
        <fullName evidence="9">CMGC/MAPK protein kinase</fullName>
    </recommendedName>
</protein>
<dbReference type="PROSITE" id="PS00108">
    <property type="entry name" value="PROTEIN_KINASE_ST"/>
    <property type="match status" value="2"/>
</dbReference>
<feature type="binding site" evidence="3">
    <location>
        <position position="359"/>
    </location>
    <ligand>
        <name>ATP</name>
        <dbReference type="ChEBI" id="CHEBI:30616"/>
    </ligand>
</feature>
<keyword evidence="8" id="KW-1185">Reference proteome</keyword>
<dbReference type="SMART" id="SM00456">
    <property type="entry name" value="WW"/>
    <property type="match status" value="2"/>
</dbReference>
<dbReference type="InterPro" id="IPR011009">
    <property type="entry name" value="Kinase-like_dom_sf"/>
</dbReference>
<feature type="region of interest" description="Disordered" evidence="4">
    <location>
        <begin position="1178"/>
        <end position="1206"/>
    </location>
</feature>
<evidence type="ECO:0008006" key="9">
    <source>
        <dbReference type="Google" id="ProtNLM"/>
    </source>
</evidence>
<feature type="compositionally biased region" description="Low complexity" evidence="4">
    <location>
        <begin position="985"/>
        <end position="1009"/>
    </location>
</feature>
<feature type="compositionally biased region" description="Basic residues" evidence="4">
    <location>
        <begin position="1197"/>
        <end position="1206"/>
    </location>
</feature>
<feature type="compositionally biased region" description="Basic and acidic residues" evidence="4">
    <location>
        <begin position="966"/>
        <end position="982"/>
    </location>
</feature>
<dbReference type="InterPro" id="IPR036020">
    <property type="entry name" value="WW_dom_sf"/>
</dbReference>
<reference evidence="7 8" key="1">
    <citation type="submission" date="2024-09" db="EMBL/GenBank/DDBJ databases">
        <title>Genome sequencing and assembly of Phytophthora oleae, isolate VK10A, causative agent of rot of olive drupes.</title>
        <authorList>
            <person name="Conti Taguali S."/>
            <person name="Riolo M."/>
            <person name="La Spada F."/>
            <person name="Cacciola S.O."/>
            <person name="Dionisio G."/>
        </authorList>
    </citation>
    <scope>NUCLEOTIDE SEQUENCE [LARGE SCALE GENOMIC DNA]</scope>
    <source>
        <strain evidence="7 8">VK10A</strain>
    </source>
</reference>
<dbReference type="Proteomes" id="UP001632037">
    <property type="component" value="Unassembled WGS sequence"/>
</dbReference>
<dbReference type="GO" id="GO:0005524">
    <property type="term" value="F:ATP binding"/>
    <property type="evidence" value="ECO:0007669"/>
    <property type="project" value="UniProtKB-UniRule"/>
</dbReference>
<evidence type="ECO:0000259" key="6">
    <source>
        <dbReference type="PROSITE" id="PS50020"/>
    </source>
</evidence>
<dbReference type="InterPro" id="IPR050117">
    <property type="entry name" value="MAPK"/>
</dbReference>
<comment type="caution">
    <text evidence="7">The sequence shown here is derived from an EMBL/GenBank/DDBJ whole genome shotgun (WGS) entry which is preliminary data.</text>
</comment>
<dbReference type="CDD" id="cd07834">
    <property type="entry name" value="STKc_MAPK"/>
    <property type="match status" value="1"/>
</dbReference>
<name>A0ABD3F2L8_9STRA</name>
<evidence type="ECO:0000259" key="5">
    <source>
        <dbReference type="PROSITE" id="PS50011"/>
    </source>
</evidence>
<feature type="compositionally biased region" description="Basic and acidic residues" evidence="4">
    <location>
        <begin position="709"/>
        <end position="723"/>
    </location>
</feature>
<feature type="compositionally biased region" description="Low complexity" evidence="4">
    <location>
        <begin position="813"/>
        <end position="859"/>
    </location>
</feature>
<dbReference type="PROSITE" id="PS50020">
    <property type="entry name" value="WW_DOMAIN_2"/>
    <property type="match status" value="2"/>
</dbReference>
<evidence type="ECO:0000256" key="2">
    <source>
        <dbReference type="ARBA" id="ARBA00022840"/>
    </source>
</evidence>
<keyword evidence="2 3" id="KW-0067">ATP-binding</keyword>
<feature type="compositionally biased region" description="Polar residues" evidence="4">
    <location>
        <begin position="292"/>
        <end position="303"/>
    </location>
</feature>
<feature type="region of interest" description="Disordered" evidence="4">
    <location>
        <begin position="1081"/>
        <end position="1129"/>
    </location>
</feature>
<dbReference type="InterPro" id="IPR017441">
    <property type="entry name" value="Protein_kinase_ATP_BS"/>
</dbReference>
<evidence type="ECO:0000313" key="8">
    <source>
        <dbReference type="Proteomes" id="UP001632037"/>
    </source>
</evidence>
<dbReference type="Pfam" id="PF00069">
    <property type="entry name" value="Pkinase"/>
    <property type="match status" value="2"/>
</dbReference>